<dbReference type="Proteomes" id="UP000218505">
    <property type="component" value="Chromosome"/>
</dbReference>
<comment type="subcellular location">
    <subcellularLocation>
        <location evidence="1">Cell membrane</location>
        <topology evidence="1">Multi-pass membrane protein</topology>
    </subcellularLocation>
</comment>
<dbReference type="GO" id="GO:0016758">
    <property type="term" value="F:hexosyltransferase activity"/>
    <property type="evidence" value="ECO:0007669"/>
    <property type="project" value="InterPro"/>
</dbReference>
<dbReference type="EMBL" id="CP023445">
    <property type="protein sequence ID" value="ATE54673.1"/>
    <property type="molecule type" value="Genomic_DNA"/>
</dbReference>
<dbReference type="InterPro" id="IPR018584">
    <property type="entry name" value="GT87"/>
</dbReference>
<dbReference type="RefSeq" id="WP_096494054.1">
    <property type="nucleotide sequence ID" value="NZ_CP023445.1"/>
</dbReference>
<dbReference type="GO" id="GO:0005886">
    <property type="term" value="C:plasma membrane"/>
    <property type="evidence" value="ECO:0007669"/>
    <property type="project" value="UniProtKB-SubCell"/>
</dbReference>
<keyword evidence="5 8" id="KW-1133">Transmembrane helix</keyword>
<evidence type="ECO:0000256" key="1">
    <source>
        <dbReference type="ARBA" id="ARBA00004651"/>
    </source>
</evidence>
<feature type="transmembrane region" description="Helical" evidence="8">
    <location>
        <begin position="88"/>
        <end position="111"/>
    </location>
</feature>
<dbReference type="Pfam" id="PF09594">
    <property type="entry name" value="GT87"/>
    <property type="match status" value="1"/>
</dbReference>
<evidence type="ECO:0000313" key="9">
    <source>
        <dbReference type="EMBL" id="ATE54673.1"/>
    </source>
</evidence>
<accession>A0A290Z6T1</accession>
<feature type="transmembrane region" description="Helical" evidence="8">
    <location>
        <begin position="248"/>
        <end position="266"/>
    </location>
</feature>
<dbReference type="KEGG" id="apre:CNX65_16445"/>
<evidence type="ECO:0000256" key="2">
    <source>
        <dbReference type="ARBA" id="ARBA00022475"/>
    </source>
</evidence>
<proteinExistence type="inferred from homology"/>
<evidence type="ECO:0000256" key="3">
    <source>
        <dbReference type="ARBA" id="ARBA00022679"/>
    </source>
</evidence>
<feature type="transmembrane region" description="Helical" evidence="8">
    <location>
        <begin position="273"/>
        <end position="291"/>
    </location>
</feature>
<keyword evidence="2" id="KW-1003">Cell membrane</keyword>
<evidence type="ECO:0000256" key="6">
    <source>
        <dbReference type="ARBA" id="ARBA00023136"/>
    </source>
</evidence>
<feature type="transmembrane region" description="Helical" evidence="8">
    <location>
        <begin position="12"/>
        <end position="31"/>
    </location>
</feature>
<keyword evidence="3" id="KW-0808">Transferase</keyword>
<feature type="transmembrane region" description="Helical" evidence="8">
    <location>
        <begin position="161"/>
        <end position="182"/>
    </location>
</feature>
<evidence type="ECO:0000256" key="5">
    <source>
        <dbReference type="ARBA" id="ARBA00022989"/>
    </source>
</evidence>
<keyword evidence="4 8" id="KW-0812">Transmembrane</keyword>
<name>A0A290Z6T1_9PSEU</name>
<evidence type="ECO:0000313" key="10">
    <source>
        <dbReference type="Proteomes" id="UP000218505"/>
    </source>
</evidence>
<sequence>MSAPDALARKGITAGRVWAGCATAAVVVFLWRGVSASLLDLRVYLTGGRVWLAGGELYGASFPGPNGLPFTYPPFAAALFAPLELLPWPLVVGLWTAAGVLLLGWVCVLAAGEREGGLWLASACLLLEPVRGTLELGQVNLLLLALVAADCLLPRPPWPRGLLIGIAASVKLTPAIFVLFLLSRRDFRAAVTAGAAFAGCAVLGWFLAPRDSVVFWTSAVVDPDRVGGLPYAGNQSVKGVLVRLGLDGPLWFAACAVVLALLVVVLRGVRDDLTAVVATAAAGVLVSPVSWSHHWVWAAPALLLLRGRARVAVGAVLLVGPHWLLPRTGDVELDWAWWQHLVGDAYAVLGLAFLVVLAWRELRRAAHAPVGAAVPTGG</sequence>
<evidence type="ECO:0000256" key="7">
    <source>
        <dbReference type="ARBA" id="ARBA00024033"/>
    </source>
</evidence>
<organism evidence="9 10">
    <name type="scientific">Actinosynnema pretiosum</name>
    <dbReference type="NCBI Taxonomy" id="42197"/>
    <lineage>
        <taxon>Bacteria</taxon>
        <taxon>Bacillati</taxon>
        <taxon>Actinomycetota</taxon>
        <taxon>Actinomycetes</taxon>
        <taxon>Pseudonocardiales</taxon>
        <taxon>Pseudonocardiaceae</taxon>
        <taxon>Actinosynnema</taxon>
    </lineage>
</organism>
<dbReference type="AlphaFoldDB" id="A0A290Z6T1"/>
<keyword evidence="10" id="KW-1185">Reference proteome</keyword>
<evidence type="ECO:0000256" key="4">
    <source>
        <dbReference type="ARBA" id="ARBA00022692"/>
    </source>
</evidence>
<keyword evidence="6 8" id="KW-0472">Membrane</keyword>
<feature type="transmembrane region" description="Helical" evidence="8">
    <location>
        <begin position="189"/>
        <end position="208"/>
    </location>
</feature>
<evidence type="ECO:0000256" key="8">
    <source>
        <dbReference type="SAM" id="Phobius"/>
    </source>
</evidence>
<gene>
    <name evidence="9" type="ORF">CNX65_16445</name>
</gene>
<feature type="transmembrane region" description="Helical" evidence="8">
    <location>
        <begin position="337"/>
        <end position="359"/>
    </location>
</feature>
<comment type="similarity">
    <text evidence="7">Belongs to the glycosyltransferase 87 family.</text>
</comment>
<protein>
    <submittedName>
        <fullName evidence="9">Uncharacterized protein</fullName>
    </submittedName>
</protein>
<reference evidence="9" key="1">
    <citation type="submission" date="2017-09" db="EMBL/GenBank/DDBJ databases">
        <title>Complete Genome Sequence of ansamitocin-producing Bacterium Actinosynnema pretiosum X47.</title>
        <authorList>
            <person name="Cao G."/>
            <person name="Zong G."/>
            <person name="Zhong C."/>
            <person name="Fu J."/>
        </authorList>
    </citation>
    <scope>NUCLEOTIDE SEQUENCE [LARGE SCALE GENOMIC DNA]</scope>
    <source>
        <strain evidence="9">X47</strain>
    </source>
</reference>